<reference evidence="2 3" key="1">
    <citation type="submission" date="2019-04" db="EMBL/GenBank/DDBJ databases">
        <title>Microbes associate with the intestines of laboratory mice.</title>
        <authorList>
            <person name="Navarre W."/>
            <person name="Wong E."/>
            <person name="Huang K."/>
            <person name="Tropini C."/>
            <person name="Ng K."/>
            <person name="Yu B."/>
        </authorList>
    </citation>
    <scope>NUCLEOTIDE SEQUENCE [LARGE SCALE GENOMIC DNA]</scope>
    <source>
        <strain evidence="2 3">NM46_B2-13</strain>
    </source>
</reference>
<comment type="caution">
    <text evidence="2">The sequence shown here is derived from an EMBL/GenBank/DDBJ whole genome shotgun (WGS) entry which is preliminary data.</text>
</comment>
<dbReference type="GO" id="GO:0016747">
    <property type="term" value="F:acyltransferase activity, transferring groups other than amino-acyl groups"/>
    <property type="evidence" value="ECO:0007669"/>
    <property type="project" value="InterPro"/>
</dbReference>
<dbReference type="Proteomes" id="UP000309893">
    <property type="component" value="Unassembled WGS sequence"/>
</dbReference>
<dbReference type="AlphaFoldDB" id="A0A4S2DAM5"/>
<evidence type="ECO:0000259" key="1">
    <source>
        <dbReference type="Pfam" id="PF00583"/>
    </source>
</evidence>
<evidence type="ECO:0000313" key="3">
    <source>
        <dbReference type="Proteomes" id="UP000309893"/>
    </source>
</evidence>
<organism evidence="2 3">
    <name type="scientific">Microbacterium laevaniformans</name>
    <dbReference type="NCBI Taxonomy" id="36807"/>
    <lineage>
        <taxon>Bacteria</taxon>
        <taxon>Bacillati</taxon>
        <taxon>Actinomycetota</taxon>
        <taxon>Actinomycetes</taxon>
        <taxon>Micrococcales</taxon>
        <taxon>Microbacteriaceae</taxon>
        <taxon>Microbacterium</taxon>
    </lineage>
</organism>
<dbReference type="OrthoDB" id="4922351at2"/>
<protein>
    <submittedName>
        <fullName evidence="2">N-acetyltransferase</fullName>
    </submittedName>
</protein>
<accession>A0A4S2DAM5</accession>
<dbReference type="InterPro" id="IPR016181">
    <property type="entry name" value="Acyl_CoA_acyltransferase"/>
</dbReference>
<evidence type="ECO:0000313" key="2">
    <source>
        <dbReference type="EMBL" id="TGY37614.1"/>
    </source>
</evidence>
<dbReference type="InterPro" id="IPR000182">
    <property type="entry name" value="GNAT_dom"/>
</dbReference>
<feature type="domain" description="N-acetyltransferase" evidence="1">
    <location>
        <begin position="24"/>
        <end position="81"/>
    </location>
</feature>
<dbReference type="SUPFAM" id="SSF55729">
    <property type="entry name" value="Acyl-CoA N-acyltransferases (Nat)"/>
    <property type="match status" value="1"/>
</dbReference>
<dbReference type="EMBL" id="SRYO01000004">
    <property type="protein sequence ID" value="TGY37614.1"/>
    <property type="molecule type" value="Genomic_DNA"/>
</dbReference>
<name>A0A4S2DAM5_9MICO</name>
<gene>
    <name evidence="2" type="ORF">E5344_07960</name>
</gene>
<dbReference type="Pfam" id="PF00583">
    <property type="entry name" value="Acetyltransf_1"/>
    <property type="match status" value="1"/>
</dbReference>
<dbReference type="CDD" id="cd04301">
    <property type="entry name" value="NAT_SF"/>
    <property type="match status" value="1"/>
</dbReference>
<sequence length="279" mass="30490">MRLRPFADDDLTLPFLGTIAFRTDRWRDAHTRSTVLEVDGHPVAAGIMWTSRVHGDRYWVAIVVEPASRGRGYGKAVFAHLSTLRDAPLTFMTRGYVDDDALGFADALGARTIQVVPPADVPAASRAVLRPHPAVQSVRDLHWDDVLDANAAVYAWTHEGWSPVAPDFAAALSEDLEAEVDRDASSAAVVDGEIVALALVYHDSTPPCLTAETTSRETADGERLIEACVRRSLDVLAARGVERVTFDGHVSDPHFLPVWARLSPRGRWFRLVEIPPAGG</sequence>
<keyword evidence="2" id="KW-0808">Transferase</keyword>
<proteinExistence type="predicted"/>
<dbReference type="RefSeq" id="WP_135949274.1">
    <property type="nucleotide sequence ID" value="NZ_SRYO01000004.1"/>
</dbReference>
<dbReference type="Gene3D" id="3.40.630.30">
    <property type="match status" value="1"/>
</dbReference>